<accession>A0ABX5EL91</accession>
<evidence type="ECO:0000313" key="1">
    <source>
        <dbReference type="EMBL" id="PRZ12647.1"/>
    </source>
</evidence>
<evidence type="ECO:0000313" key="2">
    <source>
        <dbReference type="Proteomes" id="UP000238836"/>
    </source>
</evidence>
<sequence>MAIRVWRYNYGLGTIYAELDKSKTSIMDLIQKVFSVAEDFGYINRVEVTTESIGDDAFVETYNLQGVEPFEQPIEKLNITTKTPTKELIAFVEKNHDVSRLYFSLCTTGINEYGNTVLLGRAVQLVLFLEPDEEWWINIHINTDIFVPFFWEKNDCTEAMAQKNAPILKQLLENCLTRFPVTEWEWLDPLPYMEEYLKLSVK</sequence>
<protein>
    <submittedName>
        <fullName evidence="1">Uncharacterized protein</fullName>
    </submittedName>
</protein>
<name>A0ABX5EL91_9BACL</name>
<proteinExistence type="predicted"/>
<comment type="caution">
    <text evidence="1">The sequence shown here is derived from an EMBL/GenBank/DDBJ whole genome shotgun (WGS) entry which is preliminary data.</text>
</comment>
<dbReference type="EMBL" id="PVTZ01000012">
    <property type="protein sequence ID" value="PRZ12647.1"/>
    <property type="molecule type" value="Genomic_DNA"/>
</dbReference>
<reference evidence="1 2" key="1">
    <citation type="submission" date="2018-03" db="EMBL/GenBank/DDBJ databases">
        <title>Genomic Encyclopedia of Archaeal and Bacterial Type Strains, Phase II (KMG-II): from individual species to whole genera.</title>
        <authorList>
            <person name="Goeker M."/>
        </authorList>
    </citation>
    <scope>NUCLEOTIDE SEQUENCE [LARGE SCALE GENOMIC DNA]</scope>
    <source>
        <strain evidence="1 2">RHA1</strain>
    </source>
</reference>
<dbReference type="RefSeq" id="WP_106342994.1">
    <property type="nucleotide sequence ID" value="NZ_PVTZ01000012.1"/>
</dbReference>
<keyword evidence="2" id="KW-1185">Reference proteome</keyword>
<organism evidence="1 2">
    <name type="scientific">Laceyella sediminis</name>
    <dbReference type="NCBI Taxonomy" id="573074"/>
    <lineage>
        <taxon>Bacteria</taxon>
        <taxon>Bacillati</taxon>
        <taxon>Bacillota</taxon>
        <taxon>Bacilli</taxon>
        <taxon>Bacillales</taxon>
        <taxon>Thermoactinomycetaceae</taxon>
        <taxon>Laceyella</taxon>
    </lineage>
</organism>
<dbReference type="Proteomes" id="UP000238836">
    <property type="component" value="Unassembled WGS sequence"/>
</dbReference>
<gene>
    <name evidence="1" type="ORF">CLV36_11243</name>
</gene>